<dbReference type="Pfam" id="PF25276">
    <property type="entry name" value="DUF7870"/>
    <property type="match status" value="1"/>
</dbReference>
<feature type="domain" description="DUF7870" evidence="2">
    <location>
        <begin position="262"/>
        <end position="433"/>
    </location>
</feature>
<proteinExistence type="predicted"/>
<keyword evidence="1" id="KW-0812">Transmembrane</keyword>
<evidence type="ECO:0000259" key="2">
    <source>
        <dbReference type="Pfam" id="PF25276"/>
    </source>
</evidence>
<name>A0A6N2MI78_SALVM</name>
<accession>A0A6N2MI78</accession>
<organism evidence="3">
    <name type="scientific">Salix viminalis</name>
    <name type="common">Common osier</name>
    <name type="synonym">Basket willow</name>
    <dbReference type="NCBI Taxonomy" id="40686"/>
    <lineage>
        <taxon>Eukaryota</taxon>
        <taxon>Viridiplantae</taxon>
        <taxon>Streptophyta</taxon>
        <taxon>Embryophyta</taxon>
        <taxon>Tracheophyta</taxon>
        <taxon>Spermatophyta</taxon>
        <taxon>Magnoliopsida</taxon>
        <taxon>eudicotyledons</taxon>
        <taxon>Gunneridae</taxon>
        <taxon>Pentapetalae</taxon>
        <taxon>rosids</taxon>
        <taxon>fabids</taxon>
        <taxon>Malpighiales</taxon>
        <taxon>Salicaceae</taxon>
        <taxon>Saliceae</taxon>
        <taxon>Salix</taxon>
    </lineage>
</organism>
<keyword evidence="1" id="KW-0472">Membrane</keyword>
<evidence type="ECO:0000313" key="3">
    <source>
        <dbReference type="EMBL" id="VFU53360.1"/>
    </source>
</evidence>
<dbReference type="AlphaFoldDB" id="A0A6N2MI78"/>
<gene>
    <name evidence="3" type="ORF">SVIM_LOCUS370402</name>
</gene>
<sequence>MEVQRSRQLMLLWSRIQSSRVALVGGNHTAASLKKYGHLPLHTKNIDFYGEKYVIIKLPKMRALRILAQSLLLALIFATFSFLRTISEASISSGSPILEPASGSYLFNAKVLPLLVHDLANEGLIKTGGAAVFVGSGIGNAIDTSEILNVNYTKIISATNLDQQSSISGEAFDFAFTYDDFHTTSEFIDRTLKVGGIAVVQLSNDPSSAFDKPFNYKIVLIRRFQAANILAMRKTGNGDANLITQRRLLGYDHANEAKKAALENLEDVLLEPPRAASGKSSRYLKKTRYLPDLMGDSLESYPRRVFIDVGLPEKEGGSGNGWFAKNYPTRNLDFEMYKIETMTEQSSGKEVPQVEEVGMSDWLKHNVKGEEYVVMKAEAEVVEEMVTSKAIRLVDELFLECKPRRNGSKKTYWECLALYGKLRDEGVAVHQWWG</sequence>
<dbReference type="PANTHER" id="PTHR33597:SF11">
    <property type="entry name" value="OS07G0620600 PROTEIN"/>
    <property type="match status" value="1"/>
</dbReference>
<reference evidence="3" key="1">
    <citation type="submission" date="2019-03" db="EMBL/GenBank/DDBJ databases">
        <authorList>
            <person name="Mank J."/>
            <person name="Almeida P."/>
        </authorList>
    </citation>
    <scope>NUCLEOTIDE SEQUENCE</scope>
    <source>
        <strain evidence="3">78183</strain>
    </source>
</reference>
<dbReference type="PANTHER" id="PTHR33597">
    <property type="entry name" value="OS02G0760400 PROTEIN"/>
    <property type="match status" value="1"/>
</dbReference>
<feature type="transmembrane region" description="Helical" evidence="1">
    <location>
        <begin position="63"/>
        <end position="83"/>
    </location>
</feature>
<dbReference type="EMBL" id="CAADRP010001818">
    <property type="protein sequence ID" value="VFU53360.1"/>
    <property type="molecule type" value="Genomic_DNA"/>
</dbReference>
<dbReference type="InterPro" id="IPR057192">
    <property type="entry name" value="DUF7870"/>
</dbReference>
<protein>
    <recommendedName>
        <fullName evidence="2">DUF7870 domain-containing protein</fullName>
    </recommendedName>
</protein>
<evidence type="ECO:0000256" key="1">
    <source>
        <dbReference type="SAM" id="Phobius"/>
    </source>
</evidence>
<keyword evidence="1" id="KW-1133">Transmembrane helix</keyword>